<dbReference type="Gene3D" id="3.90.1150.10">
    <property type="entry name" value="Aspartate Aminotransferase, domain 1"/>
    <property type="match status" value="1"/>
</dbReference>
<dbReference type="InterPro" id="IPR015424">
    <property type="entry name" value="PyrdxlP-dep_Trfase"/>
</dbReference>
<dbReference type="SUPFAM" id="SSF53383">
    <property type="entry name" value="PLP-dependent transferases"/>
    <property type="match status" value="1"/>
</dbReference>
<reference evidence="3 4" key="1">
    <citation type="submission" date="2015-11" db="EMBL/GenBank/DDBJ databases">
        <title>Expanding the genomic diversity of Burkholderia species for the development of highly accurate diagnostics.</title>
        <authorList>
            <person name="Sahl J."/>
            <person name="Keim P."/>
            <person name="Wagner D."/>
        </authorList>
    </citation>
    <scope>NUCLEOTIDE SEQUENCE [LARGE SCALE GENOMIC DNA]</scope>
    <source>
        <strain evidence="3 4">MSMB1137WGS</strain>
    </source>
</reference>
<organism evidence="3 4">
    <name type="scientific">Burkholderia ubonensis</name>
    <dbReference type="NCBI Taxonomy" id="101571"/>
    <lineage>
        <taxon>Bacteria</taxon>
        <taxon>Pseudomonadati</taxon>
        <taxon>Pseudomonadota</taxon>
        <taxon>Betaproteobacteria</taxon>
        <taxon>Burkholderiales</taxon>
        <taxon>Burkholderiaceae</taxon>
        <taxon>Burkholderia</taxon>
        <taxon>Burkholderia cepacia complex</taxon>
    </lineage>
</organism>
<evidence type="ECO:0000259" key="2">
    <source>
        <dbReference type="Pfam" id="PF00266"/>
    </source>
</evidence>
<feature type="domain" description="Aminotransferase class V" evidence="2">
    <location>
        <begin position="8"/>
        <end position="53"/>
    </location>
</feature>
<dbReference type="InterPro" id="IPR000192">
    <property type="entry name" value="Aminotrans_V_dom"/>
</dbReference>
<dbReference type="InterPro" id="IPR015422">
    <property type="entry name" value="PyrdxlP-dep_Trfase_small"/>
</dbReference>
<gene>
    <name evidence="3" type="ORF">WK53_11655</name>
</gene>
<protein>
    <recommendedName>
        <fullName evidence="2">Aminotransferase class V domain-containing protein</fullName>
    </recommendedName>
</protein>
<evidence type="ECO:0000313" key="4">
    <source>
        <dbReference type="Proteomes" id="UP000056732"/>
    </source>
</evidence>
<dbReference type="Pfam" id="PF00266">
    <property type="entry name" value="Aminotran_5"/>
    <property type="match status" value="1"/>
</dbReference>
<name>A0AAW3N365_9BURK</name>
<dbReference type="EMBL" id="LPDO01000099">
    <property type="protein sequence ID" value="KVT50080.1"/>
    <property type="molecule type" value="Genomic_DNA"/>
</dbReference>
<proteinExistence type="predicted"/>
<accession>A0AAW3N365</accession>
<sequence>MSERGGARDKASVPSFVLKGCAIEEVGRALNDEGIAVRSGHHCARPILRRCGPQSRRMLKQPSLSIQQINVSNMLR</sequence>
<keyword evidence="1" id="KW-0663">Pyridoxal phosphate</keyword>
<dbReference type="Proteomes" id="UP000056732">
    <property type="component" value="Unassembled WGS sequence"/>
</dbReference>
<evidence type="ECO:0000313" key="3">
    <source>
        <dbReference type="EMBL" id="KVT50080.1"/>
    </source>
</evidence>
<comment type="caution">
    <text evidence="3">The sequence shown here is derived from an EMBL/GenBank/DDBJ whole genome shotgun (WGS) entry which is preliminary data.</text>
</comment>
<evidence type="ECO:0000256" key="1">
    <source>
        <dbReference type="ARBA" id="ARBA00022898"/>
    </source>
</evidence>
<dbReference type="AlphaFoldDB" id="A0AAW3N365"/>